<proteinExistence type="inferred from homology"/>
<accession>A0A078ABP9</accession>
<evidence type="ECO:0000256" key="8">
    <source>
        <dbReference type="SAM" id="SignalP"/>
    </source>
</evidence>
<evidence type="ECO:0000256" key="4">
    <source>
        <dbReference type="ARBA" id="ARBA00022801"/>
    </source>
</evidence>
<keyword evidence="4 10" id="KW-0378">Hydrolase</keyword>
<dbReference type="InterPro" id="IPR027291">
    <property type="entry name" value="Glyco_hydro_38_N_sf"/>
</dbReference>
<evidence type="ECO:0000256" key="6">
    <source>
        <dbReference type="ARBA" id="ARBA00023157"/>
    </source>
</evidence>
<keyword evidence="3" id="KW-0479">Metal-binding</keyword>
<dbReference type="PANTHER" id="PTHR11607">
    <property type="entry name" value="ALPHA-MANNOSIDASE"/>
    <property type="match status" value="1"/>
</dbReference>
<feature type="signal peptide" evidence="8">
    <location>
        <begin position="1"/>
        <end position="22"/>
    </location>
</feature>
<dbReference type="SUPFAM" id="SSF88713">
    <property type="entry name" value="Glycoside hydrolase/deacetylase"/>
    <property type="match status" value="1"/>
</dbReference>
<keyword evidence="7" id="KW-0326">Glycosidase</keyword>
<dbReference type="InParanoid" id="A0A078ABP9"/>
<dbReference type="OMA" id="LWMILGS"/>
<keyword evidence="11" id="KW-1185">Reference proteome</keyword>
<dbReference type="CDD" id="cd10810">
    <property type="entry name" value="GH38N_AMII_LAM_like"/>
    <property type="match status" value="1"/>
</dbReference>
<evidence type="ECO:0000256" key="2">
    <source>
        <dbReference type="ARBA" id="ARBA00009792"/>
    </source>
</evidence>
<dbReference type="Pfam" id="PF07748">
    <property type="entry name" value="Glyco_hydro_38C"/>
    <property type="match status" value="1"/>
</dbReference>
<evidence type="ECO:0000256" key="7">
    <source>
        <dbReference type="ARBA" id="ARBA00023295"/>
    </source>
</evidence>
<dbReference type="InterPro" id="IPR028995">
    <property type="entry name" value="Glyco_hydro_57/38_cen_sf"/>
</dbReference>
<evidence type="ECO:0000256" key="1">
    <source>
        <dbReference type="ARBA" id="ARBA00001947"/>
    </source>
</evidence>
<feature type="chain" id="PRO_5001729399" evidence="8">
    <location>
        <begin position="23"/>
        <end position="1042"/>
    </location>
</feature>
<keyword evidence="8" id="KW-0732">Signal</keyword>
<dbReference type="SUPFAM" id="SSF88688">
    <property type="entry name" value="Families 57/38 glycoside transferase middle domain"/>
    <property type="match status" value="1"/>
</dbReference>
<comment type="cofactor">
    <cofactor evidence="1">
        <name>Zn(2+)</name>
        <dbReference type="ChEBI" id="CHEBI:29105"/>
    </cofactor>
</comment>
<dbReference type="InterPro" id="IPR037094">
    <property type="entry name" value="Glyco_hydro_38_cen_sf"/>
</dbReference>
<dbReference type="AlphaFoldDB" id="A0A078ABP9"/>
<dbReference type="Pfam" id="PF01074">
    <property type="entry name" value="Glyco_hydro_38N"/>
    <property type="match status" value="1"/>
</dbReference>
<dbReference type="InterPro" id="IPR011682">
    <property type="entry name" value="Glyco_hydro_38_C"/>
</dbReference>
<evidence type="ECO:0000313" key="11">
    <source>
        <dbReference type="Proteomes" id="UP000039865"/>
    </source>
</evidence>
<dbReference type="Gene3D" id="1.20.1270.50">
    <property type="entry name" value="Glycoside hydrolase family 38, central domain"/>
    <property type="match status" value="2"/>
</dbReference>
<dbReference type="Proteomes" id="UP000039865">
    <property type="component" value="Unassembled WGS sequence"/>
</dbReference>
<dbReference type="GO" id="GO:0004559">
    <property type="term" value="F:alpha-mannosidase activity"/>
    <property type="evidence" value="ECO:0007669"/>
    <property type="project" value="InterPro"/>
</dbReference>
<reference evidence="10 11" key="1">
    <citation type="submission" date="2014-06" db="EMBL/GenBank/DDBJ databases">
        <authorList>
            <person name="Swart Estienne"/>
        </authorList>
    </citation>
    <scope>NUCLEOTIDE SEQUENCE [LARGE SCALE GENOMIC DNA]</scope>
    <source>
        <strain evidence="10 11">130c</strain>
    </source>
</reference>
<sequence>MKYLQILAISALLTFSSLTVKGNLFRNFGSQFEKIYKSKQGLTEDKGSNQFTVHIIPHTHDDVGWIKTVDEFYSGSRQRDYKAGVRVVIDGMIQELLRDSKKRFSYVEMKFFSLWFYEQTHEMQDKVRKLVKDGQLEFLNGGWSMHDEACPHFEDMIENMMYGHKFLDQEFGFKPKIGWSIDPFGHSNTNARFFAEMGFDAWFFARLDYQDKDRRQNDTELEFVWRPSFDYLGKSAQIFSHTLFQHYSAPSGFNFDMYGSADPIEDNPELETYNMESRIDQFYQYVMNQRKYYKSQKNMILLFGDDFNYYNARMYFLQLDKLIYNFNKRYPNITLTYSTPSAYINAIKQENIEWTTKYDDGFPYGDDQWSYWTGYYTSRANSKDQIRRGSHVMHSSGKLYALESLIHDRDNLLQGNMSQAQNFFLDAMGVNQHHDAVTGTSRQRVADNYAWKIYKAMAKNNPVVERIIEKIANGIDSQLKSQQWKVCLLENSTYLDCPINDHINESISMAVIVFNPSTKPQNYIQIAVPHAHWEVKAFNTLKQKYEIANSSVICEDETQWNGHIMHNCQLFIESTVDAQQMGLIWLKNNFQINLQVKRQNVINGQSQISNNIESLTFLTEDSNHGQKFEINKLEYNQKYEFAFDFRYYLSSQDDISRSGAYLFRPDANFTSSFRYSKLANISLYKSDIVQQMTFVYWDDKTNQSAVGKARYLRNDPLMHWDVKINEIPLGEQGIEVTVNFWSNMDNNNTFYTDSNGLEMQKRILGYRPTWNLTDQTDNTSCNYYPIQTAIAIRDEEGNQMTIMNDKSQGGSVLEPGRIEIMQSRRTLFDDSRGMGEPLNETDQYGRGISVFNRYQVQLFNRREEKSLQRLHQVHQDDPLQYFFNFDHSLETRLDVSDIQHIRLPNSTELQSLGLPETGKIVMLYKDHMRVIIRIENIADNFDLLDAVQNVTYFNLEQYAHLLYKLANQGQDIGKKEFVNIHEVTLTLNQPQDQMIKNKFVWKTVDDSIINDKKLALDKGNQAIALEPQRIRSFIISYGPKNM</sequence>
<dbReference type="Pfam" id="PF09261">
    <property type="entry name" value="Alpha-mann_mid"/>
    <property type="match status" value="1"/>
</dbReference>
<name>A0A078ABP9_STYLE</name>
<dbReference type="FunFam" id="1.20.1270.50:FF:000002">
    <property type="entry name" value="Alpha-mannosidase"/>
    <property type="match status" value="1"/>
</dbReference>
<dbReference type="SUPFAM" id="SSF74650">
    <property type="entry name" value="Galactose mutarotase-like"/>
    <property type="match status" value="1"/>
</dbReference>
<evidence type="ECO:0000256" key="5">
    <source>
        <dbReference type="ARBA" id="ARBA00022833"/>
    </source>
</evidence>
<comment type="similarity">
    <text evidence="2">Belongs to the glycosyl hydrolase 38 family.</text>
</comment>
<dbReference type="InterPro" id="IPR050843">
    <property type="entry name" value="Glycosyl_Hydrlase_38"/>
</dbReference>
<dbReference type="SMART" id="SM00872">
    <property type="entry name" value="Alpha-mann_mid"/>
    <property type="match status" value="1"/>
</dbReference>
<dbReference type="GO" id="GO:0006013">
    <property type="term" value="P:mannose metabolic process"/>
    <property type="evidence" value="ECO:0007669"/>
    <property type="project" value="InterPro"/>
</dbReference>
<dbReference type="InterPro" id="IPR015341">
    <property type="entry name" value="Glyco_hydro_38_cen"/>
</dbReference>
<feature type="domain" description="Glycoside hydrolase family 38 central" evidence="9">
    <location>
        <begin position="370"/>
        <end position="453"/>
    </location>
</feature>
<evidence type="ECO:0000259" key="9">
    <source>
        <dbReference type="SMART" id="SM00872"/>
    </source>
</evidence>
<dbReference type="EMBL" id="CCKQ01007869">
    <property type="protein sequence ID" value="CDW79296.1"/>
    <property type="molecule type" value="Genomic_DNA"/>
</dbReference>
<dbReference type="PANTHER" id="PTHR11607:SF3">
    <property type="entry name" value="LYSOSOMAL ALPHA-MANNOSIDASE"/>
    <property type="match status" value="1"/>
</dbReference>
<dbReference type="OrthoDB" id="441398at2759"/>
<organism evidence="10 11">
    <name type="scientific">Stylonychia lemnae</name>
    <name type="common">Ciliate</name>
    <dbReference type="NCBI Taxonomy" id="5949"/>
    <lineage>
        <taxon>Eukaryota</taxon>
        <taxon>Sar</taxon>
        <taxon>Alveolata</taxon>
        <taxon>Ciliophora</taxon>
        <taxon>Intramacronucleata</taxon>
        <taxon>Spirotrichea</taxon>
        <taxon>Stichotrichia</taxon>
        <taxon>Sporadotrichida</taxon>
        <taxon>Oxytrichidae</taxon>
        <taxon>Stylonychinae</taxon>
        <taxon>Stylonychia</taxon>
    </lineage>
</organism>
<dbReference type="GO" id="GO:0046872">
    <property type="term" value="F:metal ion binding"/>
    <property type="evidence" value="ECO:0007669"/>
    <property type="project" value="UniProtKB-KW"/>
</dbReference>
<keyword evidence="6" id="KW-1015">Disulfide bond</keyword>
<gene>
    <name evidence="10" type="primary">Contig18903.g20053</name>
    <name evidence="10" type="ORF">STYLEM_8282</name>
</gene>
<dbReference type="Gene3D" id="2.60.40.1360">
    <property type="match status" value="1"/>
</dbReference>
<evidence type="ECO:0000256" key="3">
    <source>
        <dbReference type="ARBA" id="ARBA00022723"/>
    </source>
</evidence>
<protein>
    <submittedName>
        <fullName evidence="10">Glycosyl hydrolases family 38 protein</fullName>
    </submittedName>
</protein>
<keyword evidence="5" id="KW-0862">Zinc</keyword>
<dbReference type="GO" id="GO:0030246">
    <property type="term" value="F:carbohydrate binding"/>
    <property type="evidence" value="ECO:0007669"/>
    <property type="project" value="InterPro"/>
</dbReference>
<dbReference type="InterPro" id="IPR011330">
    <property type="entry name" value="Glyco_hydro/deAcase_b/a-brl"/>
</dbReference>
<dbReference type="Gene3D" id="3.20.110.10">
    <property type="entry name" value="Glycoside hydrolase 38, N terminal domain"/>
    <property type="match status" value="1"/>
</dbReference>
<dbReference type="Gene3D" id="2.70.98.30">
    <property type="entry name" value="Golgi alpha-mannosidase II, domain 4"/>
    <property type="match status" value="1"/>
</dbReference>
<dbReference type="InterPro" id="IPR000602">
    <property type="entry name" value="Glyco_hydro_38_N"/>
</dbReference>
<evidence type="ECO:0000313" key="10">
    <source>
        <dbReference type="EMBL" id="CDW79296.1"/>
    </source>
</evidence>
<dbReference type="InterPro" id="IPR011013">
    <property type="entry name" value="Gal_mutarotase_sf_dom"/>
</dbReference>